<dbReference type="EMBL" id="KL596809">
    <property type="protein sequence ID" value="KER24448.1"/>
    <property type="molecule type" value="Genomic_DNA"/>
</dbReference>
<protein>
    <submittedName>
        <fullName evidence="2">Uncharacterized protein</fullName>
    </submittedName>
</protein>
<dbReference type="AlphaFoldDB" id="A0A074ZBE3"/>
<organism evidence="2 3">
    <name type="scientific">Opisthorchis viverrini</name>
    <name type="common">Southeast Asian liver fluke</name>
    <dbReference type="NCBI Taxonomy" id="6198"/>
    <lineage>
        <taxon>Eukaryota</taxon>
        <taxon>Metazoa</taxon>
        <taxon>Spiralia</taxon>
        <taxon>Lophotrochozoa</taxon>
        <taxon>Platyhelminthes</taxon>
        <taxon>Trematoda</taxon>
        <taxon>Digenea</taxon>
        <taxon>Opisthorchiida</taxon>
        <taxon>Opisthorchiata</taxon>
        <taxon>Opisthorchiidae</taxon>
        <taxon>Opisthorchis</taxon>
    </lineage>
</organism>
<feature type="region of interest" description="Disordered" evidence="1">
    <location>
        <begin position="1"/>
        <end position="37"/>
    </location>
</feature>
<dbReference type="Proteomes" id="UP000054324">
    <property type="component" value="Unassembled WGS sequence"/>
</dbReference>
<accession>A0A074ZBE3</accession>
<keyword evidence="3" id="KW-1185">Reference proteome</keyword>
<sequence length="83" mass="8999">MQPRGSTKHGILPGCPSLDRGSREANVGFPPGSSEEKVPVKWDMCYLIYLIFKKGTRTLCENQCGVSLLAVASKLLLALSFEG</sequence>
<gene>
    <name evidence="2" type="ORF">T265_07877</name>
</gene>
<evidence type="ECO:0000313" key="2">
    <source>
        <dbReference type="EMBL" id="KER24448.1"/>
    </source>
</evidence>
<name>A0A074ZBE3_OPIVI</name>
<dbReference type="CTD" id="20322056"/>
<reference evidence="2 3" key="1">
    <citation type="submission" date="2013-11" db="EMBL/GenBank/DDBJ databases">
        <title>Opisthorchis viverrini - life in the bile duct.</title>
        <authorList>
            <person name="Young N.D."/>
            <person name="Nagarajan N."/>
            <person name="Lin S.J."/>
            <person name="Korhonen P.K."/>
            <person name="Jex A.R."/>
            <person name="Hall R.S."/>
            <person name="Safavi-Hemami H."/>
            <person name="Kaewkong W."/>
            <person name="Bertrand D."/>
            <person name="Gao S."/>
            <person name="Seet Q."/>
            <person name="Wongkham S."/>
            <person name="Teh B.T."/>
            <person name="Wongkham C."/>
            <person name="Intapan P.M."/>
            <person name="Maleewong W."/>
            <person name="Yang X."/>
            <person name="Hu M."/>
            <person name="Wang Z."/>
            <person name="Hofmann A."/>
            <person name="Sternberg P.W."/>
            <person name="Tan P."/>
            <person name="Wang J."/>
            <person name="Gasser R.B."/>
        </authorList>
    </citation>
    <scope>NUCLEOTIDE SEQUENCE [LARGE SCALE GENOMIC DNA]</scope>
</reference>
<dbReference type="OrthoDB" id="6489092at2759"/>
<dbReference type="GeneID" id="20322056"/>
<dbReference type="KEGG" id="ovi:T265_07877"/>
<evidence type="ECO:0000256" key="1">
    <source>
        <dbReference type="SAM" id="MobiDB-lite"/>
    </source>
</evidence>
<evidence type="ECO:0000313" key="3">
    <source>
        <dbReference type="Proteomes" id="UP000054324"/>
    </source>
</evidence>
<dbReference type="RefSeq" id="XP_009171791.1">
    <property type="nucleotide sequence ID" value="XM_009173527.1"/>
</dbReference>
<proteinExistence type="predicted"/>